<accession>A0A6P2CY00</accession>
<dbReference type="Proteomes" id="UP000464178">
    <property type="component" value="Chromosome"/>
</dbReference>
<reference evidence="1 2" key="1">
    <citation type="submission" date="2019-05" db="EMBL/GenBank/DDBJ databases">
        <authorList>
            <consortium name="Science for Life Laboratories"/>
        </authorList>
    </citation>
    <scope>NUCLEOTIDE SEQUENCE [LARGE SCALE GENOMIC DNA]</scope>
    <source>
        <strain evidence="1">Soil9</strain>
    </source>
</reference>
<organism evidence="1 2">
    <name type="scientific">Gemmata massiliana</name>
    <dbReference type="NCBI Taxonomy" id="1210884"/>
    <lineage>
        <taxon>Bacteria</taxon>
        <taxon>Pseudomonadati</taxon>
        <taxon>Planctomycetota</taxon>
        <taxon>Planctomycetia</taxon>
        <taxon>Gemmatales</taxon>
        <taxon>Gemmataceae</taxon>
        <taxon>Gemmata</taxon>
    </lineage>
</organism>
<dbReference type="EMBL" id="LR593886">
    <property type="protein sequence ID" value="VTR93417.1"/>
    <property type="molecule type" value="Genomic_DNA"/>
</dbReference>
<dbReference type="KEGG" id="gms:SOIL9_42970"/>
<name>A0A6P2CY00_9BACT</name>
<gene>
    <name evidence="1" type="ORF">SOIL9_42970</name>
</gene>
<sequence length="77" mass="8599">MSHQLLHILTHLGVHLGHYLAEKSHHPPAGCRKCRTTSGTMSTTNCCQARLCASCLARYDRECPRTCTFCGNDVIRK</sequence>
<evidence type="ECO:0000313" key="2">
    <source>
        <dbReference type="Proteomes" id="UP000464178"/>
    </source>
</evidence>
<keyword evidence="2" id="KW-1185">Reference proteome</keyword>
<dbReference type="AlphaFoldDB" id="A0A6P2CY00"/>
<protein>
    <submittedName>
        <fullName evidence="1">Uncharacterized protein</fullName>
    </submittedName>
</protein>
<evidence type="ECO:0000313" key="1">
    <source>
        <dbReference type="EMBL" id="VTR93417.1"/>
    </source>
</evidence>
<proteinExistence type="predicted"/>
<dbReference type="RefSeq" id="WP_162668149.1">
    <property type="nucleotide sequence ID" value="NZ_LR593886.1"/>
</dbReference>